<dbReference type="Proteomes" id="UP000663722">
    <property type="component" value="Chromosome"/>
</dbReference>
<dbReference type="KEGG" id="dmm:dnm_070410"/>
<reference evidence="1" key="1">
    <citation type="journal article" date="2021" name="Microb. Physiol.">
        <title>Proteogenomic Insights into the Physiology of Marine, Sulfate-Reducing, Filamentous Desulfonema limicola and Desulfonema magnum.</title>
        <authorList>
            <person name="Schnaars V."/>
            <person name="Wohlbrand L."/>
            <person name="Scheve S."/>
            <person name="Hinrichs C."/>
            <person name="Reinhardt R."/>
            <person name="Rabus R."/>
        </authorList>
    </citation>
    <scope>NUCLEOTIDE SEQUENCE</scope>
    <source>
        <strain evidence="1">4be13</strain>
    </source>
</reference>
<keyword evidence="2" id="KW-1185">Reference proteome</keyword>
<evidence type="ECO:0000313" key="2">
    <source>
        <dbReference type="Proteomes" id="UP000663722"/>
    </source>
</evidence>
<name>A0A975BT36_9BACT</name>
<proteinExistence type="predicted"/>
<dbReference type="AlphaFoldDB" id="A0A975BT36"/>
<gene>
    <name evidence="1" type="ORF">dnm_070410</name>
</gene>
<sequence length="42" mass="4986">MKNFSSARLKLLLYSTLQTILQKSSDYKLIKINLYFLSKDKM</sequence>
<organism evidence="1 2">
    <name type="scientific">Desulfonema magnum</name>
    <dbReference type="NCBI Taxonomy" id="45655"/>
    <lineage>
        <taxon>Bacteria</taxon>
        <taxon>Pseudomonadati</taxon>
        <taxon>Thermodesulfobacteriota</taxon>
        <taxon>Desulfobacteria</taxon>
        <taxon>Desulfobacterales</taxon>
        <taxon>Desulfococcaceae</taxon>
        <taxon>Desulfonema</taxon>
    </lineage>
</organism>
<dbReference type="EMBL" id="CP061800">
    <property type="protein sequence ID" value="QTA90977.1"/>
    <property type="molecule type" value="Genomic_DNA"/>
</dbReference>
<evidence type="ECO:0000313" key="1">
    <source>
        <dbReference type="EMBL" id="QTA90977.1"/>
    </source>
</evidence>
<protein>
    <submittedName>
        <fullName evidence="1">Uncharacterized protein</fullName>
    </submittedName>
</protein>
<accession>A0A975BT36</accession>